<name>A0ACC3P0W2_9PEZI</name>
<accession>A0ACC3P0W2</accession>
<dbReference type="Proteomes" id="UP001281147">
    <property type="component" value="Unassembled WGS sequence"/>
</dbReference>
<proteinExistence type="predicted"/>
<dbReference type="EMBL" id="JAUTXU010000001">
    <property type="protein sequence ID" value="KAK3725960.1"/>
    <property type="molecule type" value="Genomic_DNA"/>
</dbReference>
<evidence type="ECO:0000313" key="1">
    <source>
        <dbReference type="EMBL" id="KAK3725960.1"/>
    </source>
</evidence>
<evidence type="ECO:0000313" key="2">
    <source>
        <dbReference type="Proteomes" id="UP001281147"/>
    </source>
</evidence>
<gene>
    <name evidence="1" type="ORF">LTR37_000108</name>
</gene>
<sequence>MLSLFACAALASLASASPYAGPNSLGDHVRTGLGSTGTTTKRASNTTAEPCAQVSSILARNDTTPIDAELALQCMKSVPVDTEGDATQLLGIKTFLNFQSTLAYLKDPPEGYLYPAVDLERGLDEIANTLQDGGYSNEYDLQLDIYKLMVSAHDGHLNFNPDIKSVFYFMRENNLVSVSKDGLALPEVYLDLDLPMLSGRSNGTDYTASPVSSVNGEPVETFLNDLATASGNMQDPDANYNHLFPVLPLAIIQQDAPYFQYPELYPGIDTVIAFKNGSTRHIKTTAGATADFSGVTDGKSFFRKFCSGDVPVSSAIAASSSVVPSSIAPSAYPSTGAPYSAVASQTAVPALPVYPKPWAIASDLSIGCYFPKDNKDLAVLSVPTFDPAIGAEFSDTTRQCLATATKLGRTKLMIDLRGNGGGSVPLAYDMFKQLFPSKQPWGTTNFRAFPLFNEIGKVVTKEYANTTDEEAGPAEFQNNFSSIFNGGEQDDVMLVEYDSWAEFYGPVEAHGDTFTNLVRYNLSDPYDLSNMQVSGYGNWTGIVPKQTFAAENIVLLQDGSCGSTCAVFSEFMKTQANVRQVVMGGRKQDGPMQGVGGVKGANVYRFDYLYQMISTAAAEAPPDVRKTLMEEYGMDVRAAAHANERAALTSDGYRLARVNVRNNIRKGDETLTPLQFVYEAADCRLFYTARMMYDQSLVWQAASDAYWGDGACVEGSTGHPSSEPGVAYVLQSVDGEGPSPSSSGSSTGTGASATSTASEGAGSVAKTAGSVVGLAAAAFAIMLV</sequence>
<reference evidence="1" key="1">
    <citation type="submission" date="2023-07" db="EMBL/GenBank/DDBJ databases">
        <title>Black Yeasts Isolated from many extreme environments.</title>
        <authorList>
            <person name="Coleine C."/>
            <person name="Stajich J.E."/>
            <person name="Selbmann L."/>
        </authorList>
    </citation>
    <scope>NUCLEOTIDE SEQUENCE</scope>
    <source>
        <strain evidence="1">CCFEE 5714</strain>
    </source>
</reference>
<comment type="caution">
    <text evidence="1">The sequence shown here is derived from an EMBL/GenBank/DDBJ whole genome shotgun (WGS) entry which is preliminary data.</text>
</comment>
<protein>
    <submittedName>
        <fullName evidence="1">Uncharacterized protein</fullName>
    </submittedName>
</protein>
<organism evidence="1 2">
    <name type="scientific">Vermiconidia calcicola</name>
    <dbReference type="NCBI Taxonomy" id="1690605"/>
    <lineage>
        <taxon>Eukaryota</taxon>
        <taxon>Fungi</taxon>
        <taxon>Dikarya</taxon>
        <taxon>Ascomycota</taxon>
        <taxon>Pezizomycotina</taxon>
        <taxon>Dothideomycetes</taxon>
        <taxon>Dothideomycetidae</taxon>
        <taxon>Mycosphaerellales</taxon>
        <taxon>Extremaceae</taxon>
        <taxon>Vermiconidia</taxon>
    </lineage>
</organism>
<keyword evidence="2" id="KW-1185">Reference proteome</keyword>